<keyword evidence="3" id="KW-1185">Reference proteome</keyword>
<sequence length="96" mass="10444">MFSTERLVQMSSDDDSDVDLVVDYLSMNKDVETPRQTQEVNSGGVVQAKSATAGEQKQNNKCCVRIKNNLNNNNNMVPIISVTPHSPGAKYSGILG</sequence>
<dbReference type="EMBL" id="AJWK01004277">
    <property type="status" value="NOT_ANNOTATED_CDS"/>
    <property type="molecule type" value="Genomic_DNA"/>
</dbReference>
<evidence type="ECO:0000313" key="3">
    <source>
        <dbReference type="Proteomes" id="UP000092461"/>
    </source>
</evidence>
<dbReference type="VEuPathDB" id="VectorBase:LLOJ001161"/>
<accession>A0A1B0CAU9</accession>
<protein>
    <submittedName>
        <fullName evidence="2">Uncharacterized protein</fullName>
    </submittedName>
</protein>
<dbReference type="EnsemblMetazoa" id="LLOJ001161-RA">
    <property type="protein sequence ID" value="LLOJ001161-PA"/>
    <property type="gene ID" value="LLOJ001161"/>
</dbReference>
<dbReference type="VEuPathDB" id="VectorBase:LLONM1_010044"/>
<dbReference type="Proteomes" id="UP000092461">
    <property type="component" value="Unassembled WGS sequence"/>
</dbReference>
<organism evidence="2 3">
    <name type="scientific">Lutzomyia longipalpis</name>
    <name type="common">Sand fly</name>
    <dbReference type="NCBI Taxonomy" id="7200"/>
    <lineage>
        <taxon>Eukaryota</taxon>
        <taxon>Metazoa</taxon>
        <taxon>Ecdysozoa</taxon>
        <taxon>Arthropoda</taxon>
        <taxon>Hexapoda</taxon>
        <taxon>Insecta</taxon>
        <taxon>Pterygota</taxon>
        <taxon>Neoptera</taxon>
        <taxon>Endopterygota</taxon>
        <taxon>Diptera</taxon>
        <taxon>Nematocera</taxon>
        <taxon>Psychodoidea</taxon>
        <taxon>Psychodidae</taxon>
        <taxon>Lutzomyia</taxon>
        <taxon>Lutzomyia</taxon>
    </lineage>
</organism>
<name>A0A1B0CAU9_LUTLO</name>
<dbReference type="AlphaFoldDB" id="A0A1B0CAU9"/>
<proteinExistence type="predicted"/>
<feature type="region of interest" description="Disordered" evidence="1">
    <location>
        <begin position="34"/>
        <end position="58"/>
    </location>
</feature>
<evidence type="ECO:0000256" key="1">
    <source>
        <dbReference type="SAM" id="MobiDB-lite"/>
    </source>
</evidence>
<evidence type="ECO:0000313" key="2">
    <source>
        <dbReference type="EnsemblMetazoa" id="LLOJ001161-PA"/>
    </source>
</evidence>
<dbReference type="EMBL" id="AJWK01004278">
    <property type="status" value="NOT_ANNOTATED_CDS"/>
    <property type="molecule type" value="Genomic_DNA"/>
</dbReference>
<feature type="compositionally biased region" description="Polar residues" evidence="1">
    <location>
        <begin position="49"/>
        <end position="58"/>
    </location>
</feature>
<reference evidence="2" key="1">
    <citation type="submission" date="2020-05" db="UniProtKB">
        <authorList>
            <consortium name="EnsemblMetazoa"/>
        </authorList>
    </citation>
    <scope>IDENTIFICATION</scope>
    <source>
        <strain evidence="2">Jacobina</strain>
    </source>
</reference>